<dbReference type="OrthoDB" id="412971at2759"/>
<sequence>MPLAIDPAINMWDQSQWDPVNSRFNGSMPSALPGIQIGGTSSPWTLPLPDPFSFPGGLAEEFPWESALLGESSEPRYVQLGQLGQFDAPQSVRSFGGVPRVPLETAVFGAQESLPHERRERRPYAPIAPRQNAVGPVGHVGPVGIPVTSSLDALESRAAQTALAGHRSVTVSPVVRDDPGLSGQRLKRVLHVKQAPIYKYAEWCAHWMQKGGRTSNDPMTPRSELTKSEFDIQYGAWRKALVEGPPNRA</sequence>
<name>A0A9P1CCW0_9DINO</name>
<reference evidence="1" key="1">
    <citation type="submission" date="2022-10" db="EMBL/GenBank/DDBJ databases">
        <authorList>
            <person name="Chen Y."/>
            <person name="Dougan E. K."/>
            <person name="Chan C."/>
            <person name="Rhodes N."/>
            <person name="Thang M."/>
        </authorList>
    </citation>
    <scope>NUCLEOTIDE SEQUENCE</scope>
</reference>
<comment type="caution">
    <text evidence="1">The sequence shown here is derived from an EMBL/GenBank/DDBJ whole genome shotgun (WGS) entry which is preliminary data.</text>
</comment>
<gene>
    <name evidence="1" type="ORF">C1SCF055_LOCUS16375</name>
</gene>
<accession>A0A9P1CCW0</accession>
<keyword evidence="3" id="KW-1185">Reference proteome</keyword>
<evidence type="ECO:0000313" key="3">
    <source>
        <dbReference type="Proteomes" id="UP001152797"/>
    </source>
</evidence>
<dbReference type="AlphaFoldDB" id="A0A9P1CCW0"/>
<evidence type="ECO:0000313" key="1">
    <source>
        <dbReference type="EMBL" id="CAI3989289.1"/>
    </source>
</evidence>
<reference evidence="2" key="2">
    <citation type="submission" date="2024-04" db="EMBL/GenBank/DDBJ databases">
        <authorList>
            <person name="Chen Y."/>
            <person name="Shah S."/>
            <person name="Dougan E. K."/>
            <person name="Thang M."/>
            <person name="Chan C."/>
        </authorList>
    </citation>
    <scope>NUCLEOTIDE SEQUENCE [LARGE SCALE GENOMIC DNA]</scope>
</reference>
<dbReference type="EMBL" id="CAMXCT030001352">
    <property type="protein sequence ID" value="CAL4776601.1"/>
    <property type="molecule type" value="Genomic_DNA"/>
</dbReference>
<proteinExistence type="predicted"/>
<evidence type="ECO:0000313" key="2">
    <source>
        <dbReference type="EMBL" id="CAL1142664.1"/>
    </source>
</evidence>
<dbReference type="EMBL" id="CAMXCT020001352">
    <property type="protein sequence ID" value="CAL1142664.1"/>
    <property type="molecule type" value="Genomic_DNA"/>
</dbReference>
<dbReference type="Proteomes" id="UP001152797">
    <property type="component" value="Unassembled WGS sequence"/>
</dbReference>
<dbReference type="EMBL" id="CAMXCT010001352">
    <property type="protein sequence ID" value="CAI3989289.1"/>
    <property type="molecule type" value="Genomic_DNA"/>
</dbReference>
<organism evidence="1">
    <name type="scientific">Cladocopium goreaui</name>
    <dbReference type="NCBI Taxonomy" id="2562237"/>
    <lineage>
        <taxon>Eukaryota</taxon>
        <taxon>Sar</taxon>
        <taxon>Alveolata</taxon>
        <taxon>Dinophyceae</taxon>
        <taxon>Suessiales</taxon>
        <taxon>Symbiodiniaceae</taxon>
        <taxon>Cladocopium</taxon>
    </lineage>
</organism>
<protein>
    <submittedName>
        <fullName evidence="1">Uncharacterized protein</fullName>
    </submittedName>
</protein>